<feature type="transmembrane region" description="Helical" evidence="8">
    <location>
        <begin position="241"/>
        <end position="264"/>
    </location>
</feature>
<name>A0A1G2KYV9_9BACT</name>
<evidence type="ECO:0000256" key="4">
    <source>
        <dbReference type="ARBA" id="ARBA00022679"/>
    </source>
</evidence>
<feature type="transmembrane region" description="Helical" evidence="8">
    <location>
        <begin position="109"/>
        <end position="129"/>
    </location>
</feature>
<dbReference type="InterPro" id="IPR050297">
    <property type="entry name" value="LipidA_mod_glycosyltrf_83"/>
</dbReference>
<feature type="transmembrane region" description="Helical" evidence="8">
    <location>
        <begin position="136"/>
        <end position="155"/>
    </location>
</feature>
<reference evidence="10 11" key="1">
    <citation type="journal article" date="2016" name="Nat. Commun.">
        <title>Thousands of microbial genomes shed light on interconnected biogeochemical processes in an aquifer system.</title>
        <authorList>
            <person name="Anantharaman K."/>
            <person name="Brown C.T."/>
            <person name="Hug L.A."/>
            <person name="Sharon I."/>
            <person name="Castelle C.J."/>
            <person name="Probst A.J."/>
            <person name="Thomas B.C."/>
            <person name="Singh A."/>
            <person name="Wilkins M.J."/>
            <person name="Karaoz U."/>
            <person name="Brodie E.L."/>
            <person name="Williams K.H."/>
            <person name="Hubbard S.S."/>
            <person name="Banfield J.F."/>
        </authorList>
    </citation>
    <scope>NUCLEOTIDE SEQUENCE [LARGE SCALE GENOMIC DNA]</scope>
</reference>
<evidence type="ECO:0000256" key="6">
    <source>
        <dbReference type="ARBA" id="ARBA00022989"/>
    </source>
</evidence>
<keyword evidence="7 8" id="KW-0472">Membrane</keyword>
<keyword evidence="5 8" id="KW-0812">Transmembrane</keyword>
<dbReference type="AlphaFoldDB" id="A0A1G2KYV9"/>
<feature type="transmembrane region" description="Helical" evidence="8">
    <location>
        <begin position="209"/>
        <end position="229"/>
    </location>
</feature>
<dbReference type="PANTHER" id="PTHR33908:SF11">
    <property type="entry name" value="MEMBRANE PROTEIN"/>
    <property type="match status" value="1"/>
</dbReference>
<dbReference type="PANTHER" id="PTHR33908">
    <property type="entry name" value="MANNOSYLTRANSFERASE YKCB-RELATED"/>
    <property type="match status" value="1"/>
</dbReference>
<evidence type="ECO:0000256" key="7">
    <source>
        <dbReference type="ARBA" id="ARBA00023136"/>
    </source>
</evidence>
<comment type="subcellular location">
    <subcellularLocation>
        <location evidence="1">Cell membrane</location>
        <topology evidence="1">Multi-pass membrane protein</topology>
    </subcellularLocation>
</comment>
<evidence type="ECO:0000256" key="1">
    <source>
        <dbReference type="ARBA" id="ARBA00004651"/>
    </source>
</evidence>
<keyword evidence="3" id="KW-0328">Glycosyltransferase</keyword>
<feature type="transmembrane region" description="Helical" evidence="8">
    <location>
        <begin position="161"/>
        <end position="182"/>
    </location>
</feature>
<feature type="transmembrane region" description="Helical" evidence="8">
    <location>
        <begin position="379"/>
        <end position="402"/>
    </location>
</feature>
<evidence type="ECO:0000259" key="9">
    <source>
        <dbReference type="Pfam" id="PF13231"/>
    </source>
</evidence>
<dbReference type="GO" id="GO:0005886">
    <property type="term" value="C:plasma membrane"/>
    <property type="evidence" value="ECO:0007669"/>
    <property type="project" value="UniProtKB-SubCell"/>
</dbReference>
<feature type="domain" description="Glycosyltransferase RgtA/B/C/D-like" evidence="9">
    <location>
        <begin position="114"/>
        <end position="220"/>
    </location>
</feature>
<evidence type="ECO:0000256" key="5">
    <source>
        <dbReference type="ARBA" id="ARBA00022692"/>
    </source>
</evidence>
<feature type="transmembrane region" description="Helical" evidence="8">
    <location>
        <begin position="456"/>
        <end position="475"/>
    </location>
</feature>
<dbReference type="InterPro" id="IPR038731">
    <property type="entry name" value="RgtA/B/C-like"/>
</dbReference>
<gene>
    <name evidence="10" type="ORF">A3C92_01325</name>
</gene>
<comment type="caution">
    <text evidence="10">The sequence shown here is derived from an EMBL/GenBank/DDBJ whole genome shotgun (WGS) entry which is preliminary data.</text>
</comment>
<keyword evidence="4" id="KW-0808">Transferase</keyword>
<dbReference type="Pfam" id="PF13231">
    <property type="entry name" value="PMT_2"/>
    <property type="match status" value="1"/>
</dbReference>
<keyword evidence="6 8" id="KW-1133">Transmembrane helix</keyword>
<evidence type="ECO:0000256" key="2">
    <source>
        <dbReference type="ARBA" id="ARBA00022475"/>
    </source>
</evidence>
<protein>
    <recommendedName>
        <fullName evidence="9">Glycosyltransferase RgtA/B/C/D-like domain-containing protein</fullName>
    </recommendedName>
</protein>
<dbReference type="GO" id="GO:0009103">
    <property type="term" value="P:lipopolysaccharide biosynthetic process"/>
    <property type="evidence" value="ECO:0007669"/>
    <property type="project" value="UniProtKB-ARBA"/>
</dbReference>
<evidence type="ECO:0000256" key="8">
    <source>
        <dbReference type="SAM" id="Phobius"/>
    </source>
</evidence>
<dbReference type="EMBL" id="MHQN01000015">
    <property type="protein sequence ID" value="OHA03609.1"/>
    <property type="molecule type" value="Genomic_DNA"/>
</dbReference>
<dbReference type="Proteomes" id="UP000177177">
    <property type="component" value="Unassembled WGS sequence"/>
</dbReference>
<sequence>MTYMFRSHAPAWALLTIMLVLMVGSVWNDAATVDELAHIPSGFGYVTQLDYRLNPEHPPLVKALSALSAEIAVRPHFPTETVHWQEEVNSQWAQGAVFLYGLGNDADRIIFWSRIPLILLTAFFSWLFYQWTRRRFGGVVALLTLALIAFSPTILAHGRLVTTDMGATLGFFIGIASFIAFLERPNWRRVAVAGVLFGIAQLLKFSVVLLIPVYGILLTAWVLSLPNLYRRERLRILLHMAGRAVLIGLIGVVVISSVYAIFVWHYPAQRQARDTQFLLGSHGFRPMVDLDLALIKNPVTRPFAEYLLGFLMVQQRSAGGNTAYFLGEVSAAGSRWYFPVLYVLKEPLPIHLLTAIALALAAAKYRASRRIQKERRGMLRRWIAGHFAEFSAFVFIAVYWAFSVQSPLNIGIRHVLPTFPFLYLLVARQIADAIVRHRKNNPRNLGEWLKDMYQKYIASLARYALVAVLFVWLAAETIFVFPSFLSYYNQLAGGTAQGWRIAVDSNYDWGQDLKRLAQFAQENNIPSLALDYFGGADPSYYFVSTSFVPWQSARGPAHGWFAVSASTRQSAFGEPAPGFSRRPEDSYEWLKDYDPVARAGASIFIYRLP</sequence>
<dbReference type="GO" id="GO:0016763">
    <property type="term" value="F:pentosyltransferase activity"/>
    <property type="evidence" value="ECO:0007669"/>
    <property type="project" value="TreeGrafter"/>
</dbReference>
<evidence type="ECO:0000313" key="10">
    <source>
        <dbReference type="EMBL" id="OHA03609.1"/>
    </source>
</evidence>
<proteinExistence type="predicted"/>
<keyword evidence="2" id="KW-1003">Cell membrane</keyword>
<evidence type="ECO:0000313" key="11">
    <source>
        <dbReference type="Proteomes" id="UP000177177"/>
    </source>
</evidence>
<evidence type="ECO:0000256" key="3">
    <source>
        <dbReference type="ARBA" id="ARBA00022676"/>
    </source>
</evidence>
<organism evidence="10 11">
    <name type="scientific">Candidatus Sungbacteria bacterium RIFCSPHIGHO2_02_FULL_53_17</name>
    <dbReference type="NCBI Taxonomy" id="1802275"/>
    <lineage>
        <taxon>Bacteria</taxon>
        <taxon>Candidatus Sungiibacteriota</taxon>
    </lineage>
</organism>
<feature type="transmembrane region" description="Helical" evidence="8">
    <location>
        <begin position="414"/>
        <end position="435"/>
    </location>
</feature>
<accession>A0A1G2KYV9</accession>